<dbReference type="GO" id="GO:0000155">
    <property type="term" value="F:phosphorelay sensor kinase activity"/>
    <property type="evidence" value="ECO:0007669"/>
    <property type="project" value="InterPro"/>
</dbReference>
<proteinExistence type="predicted"/>
<dbReference type="SUPFAM" id="SSF55874">
    <property type="entry name" value="ATPase domain of HSP90 chaperone/DNA topoisomerase II/histidine kinase"/>
    <property type="match status" value="1"/>
</dbReference>
<evidence type="ECO:0000256" key="6">
    <source>
        <dbReference type="SAM" id="MobiDB-lite"/>
    </source>
</evidence>
<evidence type="ECO:0000256" key="5">
    <source>
        <dbReference type="ARBA" id="ARBA00022777"/>
    </source>
</evidence>
<dbReference type="AlphaFoldDB" id="A0A377GNX2"/>
<dbReference type="SMART" id="SM00091">
    <property type="entry name" value="PAS"/>
    <property type="match status" value="1"/>
</dbReference>
<dbReference type="InterPro" id="IPR005467">
    <property type="entry name" value="His_kinase_dom"/>
</dbReference>
<dbReference type="STRING" id="464.Lgor_0770"/>
<sequence>MMDYERTQGPSDHKPQKIHKTTRIGERETDDDLGSLSQQFKKIKKHQRQKNAQVKGCMLDLEVQPIKTEEAFYAKSILQNILESMIEYSIVATDLDGKIIVWNEGAYRNYGFHATEMVNKKNILDLHKPEDIESGTAQKFMQKTLQEGKAEEEFERLRKDGSTFIASVTLALRRDNEGNPIGYVMISKDITKAKQIENQLIKTNEELEQFAYIASHDLKAPLRAIERLATWIEEDNFDKLDDKSKEHLALLRQRTLRLANLIDGILQYSRAGRLDLNLELVNTKEILKEIIENLNPDGRFEVHYPQNMPIFKTAKIPLMQVLSNLLGNSIKHHHRKNGTIKIEIETLGAFYLFTIKDDGPGIPSEFFDKIFVVFQTLKSRDELESTGVGLSIVKKIVESQGGRVMVQSQVGHGTTMSFTWPKQICEQDLHSSLNID</sequence>
<feature type="region of interest" description="Disordered" evidence="6">
    <location>
        <begin position="1"/>
        <end position="32"/>
    </location>
</feature>
<evidence type="ECO:0000259" key="9">
    <source>
        <dbReference type="PROSITE" id="PS50113"/>
    </source>
</evidence>
<dbReference type="Pfam" id="PF00512">
    <property type="entry name" value="HisKA"/>
    <property type="match status" value="1"/>
</dbReference>
<dbReference type="InterPro" id="IPR003661">
    <property type="entry name" value="HisK_dim/P_dom"/>
</dbReference>
<keyword evidence="3" id="KW-0597">Phosphoprotein</keyword>
<dbReference type="SMART" id="SM00388">
    <property type="entry name" value="HisKA"/>
    <property type="match status" value="1"/>
</dbReference>
<dbReference type="PANTHER" id="PTHR43304:SF1">
    <property type="entry name" value="PAC DOMAIN-CONTAINING PROTEIN"/>
    <property type="match status" value="1"/>
</dbReference>
<evidence type="ECO:0000313" key="13">
    <source>
        <dbReference type="Proteomes" id="UP000254374"/>
    </source>
</evidence>
<dbReference type="CDD" id="cd00082">
    <property type="entry name" value="HisKA"/>
    <property type="match status" value="1"/>
</dbReference>
<dbReference type="PROSITE" id="PS50113">
    <property type="entry name" value="PAC"/>
    <property type="match status" value="1"/>
</dbReference>
<feature type="compositionally biased region" description="Basic and acidic residues" evidence="6">
    <location>
        <begin position="1"/>
        <end position="15"/>
    </location>
</feature>
<reference evidence="10 12" key="1">
    <citation type="submission" date="2017-01" db="EMBL/GenBank/DDBJ databases">
        <authorList>
            <person name="Varghese N."/>
            <person name="Submissions S."/>
        </authorList>
    </citation>
    <scope>NUCLEOTIDE SEQUENCE [LARGE SCALE GENOMIC DNA]</scope>
    <source>
        <strain evidence="10 12">ATCC 33342</strain>
    </source>
</reference>
<dbReference type="NCBIfam" id="TIGR00229">
    <property type="entry name" value="sensory_box"/>
    <property type="match status" value="1"/>
</dbReference>
<dbReference type="InterPro" id="IPR000014">
    <property type="entry name" value="PAS"/>
</dbReference>
<evidence type="ECO:0000256" key="1">
    <source>
        <dbReference type="ARBA" id="ARBA00000085"/>
    </source>
</evidence>
<keyword evidence="4 11" id="KW-0808">Transferase</keyword>
<dbReference type="PROSITE" id="PS50109">
    <property type="entry name" value="HIS_KIN"/>
    <property type="match status" value="1"/>
</dbReference>
<feature type="domain" description="PAC" evidence="9">
    <location>
        <begin position="150"/>
        <end position="202"/>
    </location>
</feature>
<evidence type="ECO:0000313" key="11">
    <source>
        <dbReference type="EMBL" id="STO26313.1"/>
    </source>
</evidence>
<dbReference type="SUPFAM" id="SSF47384">
    <property type="entry name" value="Homodimeric domain of signal transducing histidine kinase"/>
    <property type="match status" value="1"/>
</dbReference>
<dbReference type="Proteomes" id="UP000254374">
    <property type="component" value="Unassembled WGS sequence"/>
</dbReference>
<comment type="catalytic activity">
    <reaction evidence="1">
        <text>ATP + protein L-histidine = ADP + protein N-phospho-L-histidine.</text>
        <dbReference type="EC" id="2.7.13.3"/>
    </reaction>
</comment>
<reference evidence="11 13" key="2">
    <citation type="submission" date="2018-06" db="EMBL/GenBank/DDBJ databases">
        <authorList>
            <consortium name="Pathogen Informatics"/>
            <person name="Doyle S."/>
        </authorList>
    </citation>
    <scope>NUCLEOTIDE SEQUENCE [LARGE SCALE GENOMIC DNA]</scope>
    <source>
        <strain evidence="11 13">NCTC11401</strain>
    </source>
</reference>
<evidence type="ECO:0000313" key="12">
    <source>
        <dbReference type="Proteomes" id="UP000186808"/>
    </source>
</evidence>
<dbReference type="Pfam" id="PF02518">
    <property type="entry name" value="HATPase_c"/>
    <property type="match status" value="1"/>
</dbReference>
<dbReference type="InterPro" id="IPR052162">
    <property type="entry name" value="Sensor_kinase/Photoreceptor"/>
</dbReference>
<evidence type="ECO:0000259" key="7">
    <source>
        <dbReference type="PROSITE" id="PS50109"/>
    </source>
</evidence>
<dbReference type="InterPro" id="IPR000700">
    <property type="entry name" value="PAS-assoc_C"/>
</dbReference>
<dbReference type="Gene3D" id="3.30.565.10">
    <property type="entry name" value="Histidine kinase-like ATPase, C-terminal domain"/>
    <property type="match status" value="1"/>
</dbReference>
<dbReference type="PRINTS" id="PR00344">
    <property type="entry name" value="BCTRLSENSOR"/>
</dbReference>
<dbReference type="Gene3D" id="3.30.450.20">
    <property type="entry name" value="PAS domain"/>
    <property type="match status" value="1"/>
</dbReference>
<dbReference type="CDD" id="cd00130">
    <property type="entry name" value="PAS"/>
    <property type="match status" value="1"/>
</dbReference>
<name>A0A377GNX2_9GAMM</name>
<evidence type="ECO:0000259" key="8">
    <source>
        <dbReference type="PROSITE" id="PS50112"/>
    </source>
</evidence>
<dbReference type="Pfam" id="PF13426">
    <property type="entry name" value="PAS_9"/>
    <property type="match status" value="1"/>
</dbReference>
<dbReference type="EMBL" id="UGGV01000001">
    <property type="protein sequence ID" value="STO26313.1"/>
    <property type="molecule type" value="Genomic_DNA"/>
</dbReference>
<dbReference type="Gene3D" id="1.10.287.130">
    <property type="match status" value="1"/>
</dbReference>
<gene>
    <name evidence="11" type="primary">cph1_2</name>
    <name evidence="11" type="ORF">NCTC11401_03167</name>
    <name evidence="10" type="ORF">SAMN05421777_1072</name>
</gene>
<protein>
    <recommendedName>
        <fullName evidence="2">histidine kinase</fullName>
        <ecNumber evidence="2">2.7.13.3</ecNumber>
    </recommendedName>
</protein>
<evidence type="ECO:0000256" key="2">
    <source>
        <dbReference type="ARBA" id="ARBA00012438"/>
    </source>
</evidence>
<dbReference type="InterPro" id="IPR036097">
    <property type="entry name" value="HisK_dim/P_sf"/>
</dbReference>
<dbReference type="PROSITE" id="PS50112">
    <property type="entry name" value="PAS"/>
    <property type="match status" value="1"/>
</dbReference>
<keyword evidence="5 10" id="KW-0418">Kinase</keyword>
<evidence type="ECO:0000256" key="3">
    <source>
        <dbReference type="ARBA" id="ARBA00022553"/>
    </source>
</evidence>
<feature type="domain" description="Histidine kinase" evidence="7">
    <location>
        <begin position="213"/>
        <end position="424"/>
    </location>
</feature>
<evidence type="ECO:0000313" key="10">
    <source>
        <dbReference type="EMBL" id="SIR12946.1"/>
    </source>
</evidence>
<dbReference type="InterPro" id="IPR035965">
    <property type="entry name" value="PAS-like_dom_sf"/>
</dbReference>
<dbReference type="SMART" id="SM00086">
    <property type="entry name" value="PAC"/>
    <property type="match status" value="1"/>
</dbReference>
<dbReference type="EMBL" id="FTNL01000007">
    <property type="protein sequence ID" value="SIR12946.1"/>
    <property type="molecule type" value="Genomic_DNA"/>
</dbReference>
<dbReference type="InterPro" id="IPR001610">
    <property type="entry name" value="PAC"/>
</dbReference>
<keyword evidence="12" id="KW-1185">Reference proteome</keyword>
<dbReference type="InterPro" id="IPR036890">
    <property type="entry name" value="HATPase_C_sf"/>
</dbReference>
<evidence type="ECO:0000256" key="4">
    <source>
        <dbReference type="ARBA" id="ARBA00022679"/>
    </source>
</evidence>
<organism evidence="11 13">
    <name type="scientific">Fluoribacter gormanii</name>
    <dbReference type="NCBI Taxonomy" id="464"/>
    <lineage>
        <taxon>Bacteria</taxon>
        <taxon>Pseudomonadati</taxon>
        <taxon>Pseudomonadota</taxon>
        <taxon>Gammaproteobacteria</taxon>
        <taxon>Legionellales</taxon>
        <taxon>Legionellaceae</taxon>
        <taxon>Fluoribacter</taxon>
    </lineage>
</organism>
<feature type="domain" description="PAS" evidence="8">
    <location>
        <begin position="74"/>
        <end position="148"/>
    </location>
</feature>
<dbReference type="InterPro" id="IPR003594">
    <property type="entry name" value="HATPase_dom"/>
</dbReference>
<accession>A0A377GNX2</accession>
<dbReference type="InterPro" id="IPR004358">
    <property type="entry name" value="Sig_transdc_His_kin-like_C"/>
</dbReference>
<dbReference type="PANTHER" id="PTHR43304">
    <property type="entry name" value="PHYTOCHROME-LIKE PROTEIN CPH1"/>
    <property type="match status" value="1"/>
</dbReference>
<dbReference type="EC" id="2.7.13.3" evidence="2"/>
<dbReference type="Proteomes" id="UP000186808">
    <property type="component" value="Unassembled WGS sequence"/>
</dbReference>
<dbReference type="SMART" id="SM00387">
    <property type="entry name" value="HATPase_c"/>
    <property type="match status" value="1"/>
</dbReference>
<dbReference type="SUPFAM" id="SSF55785">
    <property type="entry name" value="PYP-like sensor domain (PAS domain)"/>
    <property type="match status" value="1"/>
</dbReference>
<dbReference type="RefSeq" id="WP_238587834.1">
    <property type="nucleotide sequence ID" value="NZ_CAAAIX010000005.1"/>
</dbReference>